<dbReference type="RefSeq" id="WP_105356823.1">
    <property type="nucleotide sequence ID" value="NZ_PUIA01000058.1"/>
</dbReference>
<dbReference type="InterPro" id="IPR041854">
    <property type="entry name" value="BFD-like_2Fe2S-bd_dom_sf"/>
</dbReference>
<dbReference type="InterPro" id="IPR012744">
    <property type="entry name" value="Nitri_red_NirB"/>
</dbReference>
<dbReference type="Gene3D" id="1.10.10.1100">
    <property type="entry name" value="BFD-like [2Fe-2S]-binding domain"/>
    <property type="match status" value="1"/>
</dbReference>
<dbReference type="NCBIfam" id="TIGR02374">
    <property type="entry name" value="nitri_red_nirB"/>
    <property type="match status" value="1"/>
</dbReference>
<comment type="pathway">
    <text evidence="4">Nitrogen metabolism; nitrate reduction (assimilation).</text>
</comment>
<dbReference type="Gene3D" id="3.50.50.60">
    <property type="entry name" value="FAD/NAD(P)-binding domain"/>
    <property type="match status" value="2"/>
</dbReference>
<organism evidence="19 20">
    <name type="scientific">Blastopirellula marina</name>
    <dbReference type="NCBI Taxonomy" id="124"/>
    <lineage>
        <taxon>Bacteria</taxon>
        <taxon>Pseudomonadati</taxon>
        <taxon>Planctomycetota</taxon>
        <taxon>Planctomycetia</taxon>
        <taxon>Pirellulales</taxon>
        <taxon>Pirellulaceae</taxon>
        <taxon>Blastopirellula</taxon>
    </lineage>
</organism>
<evidence type="ECO:0000256" key="15">
    <source>
        <dbReference type="ARBA" id="ARBA00023063"/>
    </source>
</evidence>
<reference evidence="19 20" key="1">
    <citation type="submission" date="2018-02" db="EMBL/GenBank/DDBJ databases">
        <title>Comparative genomes isolates from brazilian mangrove.</title>
        <authorList>
            <person name="Araujo J.E."/>
            <person name="Taketani R.G."/>
            <person name="Silva M.C.P."/>
            <person name="Loureco M.V."/>
            <person name="Andreote F.D."/>
        </authorList>
    </citation>
    <scope>NUCLEOTIDE SEQUENCE [LARGE SCALE GENOMIC DNA]</scope>
    <source>
        <strain evidence="19 20">HEX-2 MGV</strain>
    </source>
</reference>
<keyword evidence="13" id="KW-0408">Iron</keyword>
<dbReference type="GO" id="GO:0050660">
    <property type="term" value="F:flavin adenine dinucleotide binding"/>
    <property type="evidence" value="ECO:0007669"/>
    <property type="project" value="InterPro"/>
</dbReference>
<protein>
    <submittedName>
        <fullName evidence="19">Nitrite reductase (NAD(P)H) small subunit</fullName>
    </submittedName>
</protein>
<dbReference type="Pfam" id="PF18267">
    <property type="entry name" value="Rubredoxin_C"/>
    <property type="match status" value="1"/>
</dbReference>
<dbReference type="InterPro" id="IPR036922">
    <property type="entry name" value="Rieske_2Fe-2S_sf"/>
</dbReference>
<evidence type="ECO:0000256" key="11">
    <source>
        <dbReference type="ARBA" id="ARBA00022827"/>
    </source>
</evidence>
<dbReference type="UniPathway" id="UPA00653"/>
<dbReference type="InterPro" id="IPR006067">
    <property type="entry name" value="NO2/SO3_Rdtase_4Fe4S_dom"/>
</dbReference>
<dbReference type="InterPro" id="IPR036188">
    <property type="entry name" value="FAD/NAD-bd_sf"/>
</dbReference>
<evidence type="ECO:0000256" key="17">
    <source>
        <dbReference type="ARBA" id="ARBA00064211"/>
    </source>
</evidence>
<evidence type="ECO:0000256" key="4">
    <source>
        <dbReference type="ARBA" id="ARBA00005096"/>
    </source>
</evidence>
<evidence type="ECO:0000256" key="1">
    <source>
        <dbReference type="ARBA" id="ARBA00001929"/>
    </source>
</evidence>
<dbReference type="FunFam" id="1.10.10.1100:FF:000002">
    <property type="entry name" value="Nitrite reductase large subunit"/>
    <property type="match status" value="1"/>
</dbReference>
<dbReference type="InterPro" id="IPR045854">
    <property type="entry name" value="NO2/SO3_Rdtase_4Fe4S_sf"/>
</dbReference>
<dbReference type="InterPro" id="IPR052034">
    <property type="entry name" value="NasD-like"/>
</dbReference>
<evidence type="ECO:0000313" key="19">
    <source>
        <dbReference type="EMBL" id="PQO26935.1"/>
    </source>
</evidence>
<name>A0A2S8F443_9BACT</name>
<dbReference type="SUPFAM" id="SSF51905">
    <property type="entry name" value="FAD/NAD(P)-binding domain"/>
    <property type="match status" value="2"/>
</dbReference>
<gene>
    <name evidence="19" type="primary">nirD</name>
    <name evidence="19" type="ORF">C5Y96_19340</name>
</gene>
<evidence type="ECO:0000256" key="6">
    <source>
        <dbReference type="ARBA" id="ARBA00022485"/>
    </source>
</evidence>
<evidence type="ECO:0000256" key="13">
    <source>
        <dbReference type="ARBA" id="ARBA00023004"/>
    </source>
</evidence>
<dbReference type="PANTHER" id="PTHR43809:SF1">
    <property type="entry name" value="NITRITE REDUCTASE (NADH) LARGE SUBUNIT"/>
    <property type="match status" value="1"/>
</dbReference>
<dbReference type="NCBIfam" id="NF011565">
    <property type="entry name" value="PRK14989.1"/>
    <property type="match status" value="1"/>
</dbReference>
<dbReference type="PROSITE" id="PS00365">
    <property type="entry name" value="NIR_SIR"/>
    <property type="match status" value="1"/>
</dbReference>
<dbReference type="GO" id="GO:0051537">
    <property type="term" value="F:2 iron, 2 sulfur cluster binding"/>
    <property type="evidence" value="ECO:0007669"/>
    <property type="project" value="UniProtKB-KW"/>
</dbReference>
<dbReference type="Pfam" id="PF07992">
    <property type="entry name" value="Pyr_redox_2"/>
    <property type="match status" value="1"/>
</dbReference>
<comment type="cofactor">
    <cofactor evidence="16">
        <name>[2Fe-2S] cluster</name>
        <dbReference type="ChEBI" id="CHEBI:190135"/>
    </cofactor>
</comment>
<dbReference type="CDD" id="cd19944">
    <property type="entry name" value="NirB_Fer2_BFD-like_2"/>
    <property type="match status" value="1"/>
</dbReference>
<dbReference type="InterPro" id="IPR017941">
    <property type="entry name" value="Rieske_2Fe-2S"/>
</dbReference>
<evidence type="ECO:0000256" key="7">
    <source>
        <dbReference type="ARBA" id="ARBA00022617"/>
    </source>
</evidence>
<dbReference type="GO" id="GO:0020037">
    <property type="term" value="F:heme binding"/>
    <property type="evidence" value="ECO:0007669"/>
    <property type="project" value="InterPro"/>
</dbReference>
<dbReference type="InterPro" id="IPR016156">
    <property type="entry name" value="FAD/NAD-linked_Rdtase_dimer_sf"/>
</dbReference>
<dbReference type="Pfam" id="PF03460">
    <property type="entry name" value="NIR_SIR_ferr"/>
    <property type="match status" value="1"/>
</dbReference>
<dbReference type="GO" id="GO:0046872">
    <property type="term" value="F:metal ion binding"/>
    <property type="evidence" value="ECO:0007669"/>
    <property type="project" value="UniProtKB-KW"/>
</dbReference>
<dbReference type="Gene3D" id="3.30.413.10">
    <property type="entry name" value="Sulfite Reductase Hemoprotein, domain 1"/>
    <property type="match status" value="1"/>
</dbReference>
<evidence type="ECO:0000256" key="16">
    <source>
        <dbReference type="ARBA" id="ARBA00034078"/>
    </source>
</evidence>
<keyword evidence="6" id="KW-0004">4Fe-4S</keyword>
<dbReference type="CDD" id="cd19943">
    <property type="entry name" value="NirB_Fer2_BFD-like_1"/>
    <property type="match status" value="1"/>
</dbReference>
<comment type="caution">
    <text evidence="19">The sequence shown here is derived from an EMBL/GenBank/DDBJ whole genome shotgun (WGS) entry which is preliminary data.</text>
</comment>
<keyword evidence="14" id="KW-0411">Iron-sulfur</keyword>
<dbReference type="EMBL" id="PUIA01000058">
    <property type="protein sequence ID" value="PQO26935.1"/>
    <property type="molecule type" value="Genomic_DNA"/>
</dbReference>
<comment type="subunit">
    <text evidence="17">Homodimer which associates with NirD.</text>
</comment>
<evidence type="ECO:0000256" key="10">
    <source>
        <dbReference type="ARBA" id="ARBA00022723"/>
    </source>
</evidence>
<dbReference type="SUPFAM" id="SSF50022">
    <property type="entry name" value="ISP domain"/>
    <property type="match status" value="1"/>
</dbReference>
<dbReference type="InterPro" id="IPR012748">
    <property type="entry name" value="Rieske-like_NirD"/>
</dbReference>
<dbReference type="OrthoDB" id="9792592at2"/>
<keyword evidence="9" id="KW-0001">2Fe-2S</keyword>
<dbReference type="Gene3D" id="2.102.10.10">
    <property type="entry name" value="Rieske [2Fe-2S] iron-sulphur domain"/>
    <property type="match status" value="1"/>
</dbReference>
<dbReference type="GO" id="GO:0008942">
    <property type="term" value="F:nitrite reductase [NAD(P)H] activity"/>
    <property type="evidence" value="ECO:0007669"/>
    <property type="project" value="InterPro"/>
</dbReference>
<dbReference type="InterPro" id="IPR005117">
    <property type="entry name" value="NiRdtase/SiRdtase_haem-b_fer"/>
</dbReference>
<dbReference type="PRINTS" id="PR00411">
    <property type="entry name" value="PNDRDTASEI"/>
</dbReference>
<keyword evidence="15" id="KW-0534">Nitrate assimilation</keyword>
<dbReference type="AlphaFoldDB" id="A0A2S8F443"/>
<sequence length="1004" mass="109229">MVTDDQQTIVVIGNGMVGHRFVEKLVDFDQARQYKIVTFCEEPRAAYDRVGLTSFFAHRDAEKLMIARLEWYQEHGVELHLGDRAHKIDRDKQVVYSEKGAKIAYDYVVLATGSYPFVPPVDGINMHGVYVYRTIEDLEKIIEHGKTAKTCAVIGGGLLGLEAAKAAFDLGMKTHVIEFAPRLMPRQVDDRGSKLLVQKIEELGVDVHLNKGTKLVQGDGKVEKMVFTDDTELDVDMIIVSAGIRPRDDVAKEAGLDIGPRGGVSVDDLLRTSDPKIFAIGEVALHSGMIYGLVAPGYEMAEIVAGNLCGKDLKFSGTDLSTKLKLMGVDVASFGNYEASEDVSTSLVVEDPFQGNYKKLLFSKDGKTLLGGILVGDASEYGTLSVFAKSGDALPCSPSDLMGTSGNGGGASALGGAESMPDSAQICSCNNVTKGQICAAIRDNDLMTPAEVKKCTSAGGGCGGCMPLVTDILTAELAAAGKTLSKDLCEHFAYSRQELFEIVKIKEIKTFDDLLASHGKGDGCEICKPAAASIFASLWNDHILEASHKTLQDTNDRFLANIQRDATYSVVPRVAGGEITPDKLIVLGQVAKKYNLYTKITGGQRVDLFGAKVQDLPDIWSELIDAGFESGHAYGKAVRTVKSCVGSTWCRYGVGDSVGFAIQIENRYRGIRAPHKLKFAVSGCVRECAEAQGKDVGLIATENGYNLYVCGNGGASPRHADLLVADIDEETAVKYMDRFLMYYIMTADKLTRTSVWLEKMEGGLDHIRDVVINDSLNICEELEARMQMLVDTYQCEWKTVVEDPEKRAFFKQFVNTDESELGIEIITERDQQRPADWPDNSVNLVELKGLNGETISHDLPAEEELTWVSMGNEADFPLNGGAAVKYGDVQIAIFRATTHSDWYACQNMCPHKNAFVLSRGIIGDAGGVPKVACPLHKKTFSLESGECLSGEDFKLQTFQVKVEDGTVFVQLPPQETLNATLGTKLHCISACDAEKSRQMALIGG</sequence>
<dbReference type="FunFam" id="3.50.50.60:FF:000033">
    <property type="entry name" value="Nitrite reductase [NAD(P)H], large subunit"/>
    <property type="match status" value="1"/>
</dbReference>
<keyword evidence="12" id="KW-0560">Oxidoreductase</keyword>
<dbReference type="InterPro" id="IPR023753">
    <property type="entry name" value="FAD/NAD-binding_dom"/>
</dbReference>
<comment type="similarity">
    <text evidence="5">Belongs to the nitrite and sulfite reductase 4Fe-4S domain family.</text>
</comment>
<comment type="cofactor">
    <cofactor evidence="2">
        <name>[4Fe-4S] cluster</name>
        <dbReference type="ChEBI" id="CHEBI:49883"/>
    </cofactor>
</comment>
<dbReference type="InterPro" id="IPR007419">
    <property type="entry name" value="BFD-like_2Fe2S-bd_dom"/>
</dbReference>
<evidence type="ECO:0000259" key="18">
    <source>
        <dbReference type="PROSITE" id="PS51296"/>
    </source>
</evidence>
<keyword evidence="11" id="KW-0274">FAD</keyword>
<dbReference type="Pfam" id="PF01077">
    <property type="entry name" value="NIR_SIR"/>
    <property type="match status" value="1"/>
</dbReference>
<dbReference type="Pfam" id="PF04324">
    <property type="entry name" value="Fer2_BFD"/>
    <property type="match status" value="1"/>
</dbReference>
<dbReference type="Pfam" id="PF13806">
    <property type="entry name" value="Rieske_2"/>
    <property type="match status" value="1"/>
</dbReference>
<dbReference type="NCBIfam" id="TIGR02378">
    <property type="entry name" value="nirD_assim_sml"/>
    <property type="match status" value="1"/>
</dbReference>
<dbReference type="InterPro" id="IPR041575">
    <property type="entry name" value="Rubredoxin_C"/>
</dbReference>
<dbReference type="SUPFAM" id="SSF56014">
    <property type="entry name" value="Nitrite and sulphite reductase 4Fe-4S domain-like"/>
    <property type="match status" value="1"/>
</dbReference>
<dbReference type="InterPro" id="IPR006066">
    <property type="entry name" value="NO2/SO3_Rdtase_FeS/sirohaem_BS"/>
</dbReference>
<evidence type="ECO:0000256" key="3">
    <source>
        <dbReference type="ARBA" id="ARBA00001974"/>
    </source>
</evidence>
<dbReference type="FunFam" id="3.30.413.10:FF:000007">
    <property type="entry name" value="Nitrite reductase [NAD(P)H] large subunit"/>
    <property type="match status" value="1"/>
</dbReference>
<dbReference type="SUPFAM" id="SSF55124">
    <property type="entry name" value="Nitrite/Sulfite reductase N-terminal domain-like"/>
    <property type="match status" value="1"/>
</dbReference>
<comment type="cofactor">
    <cofactor evidence="1">
        <name>siroheme</name>
        <dbReference type="ChEBI" id="CHEBI:60052"/>
    </cofactor>
</comment>
<dbReference type="PRINTS" id="PR00397">
    <property type="entry name" value="SIROHAEM"/>
</dbReference>
<dbReference type="PANTHER" id="PTHR43809">
    <property type="entry name" value="NITRITE REDUCTASE (NADH) LARGE SUBUNIT"/>
    <property type="match status" value="1"/>
</dbReference>
<dbReference type="GO" id="GO:0015980">
    <property type="term" value="P:energy derivation by oxidation of organic compounds"/>
    <property type="evidence" value="ECO:0007669"/>
    <property type="project" value="UniProtKB-ARBA"/>
</dbReference>
<evidence type="ECO:0000313" key="20">
    <source>
        <dbReference type="Proteomes" id="UP000240009"/>
    </source>
</evidence>
<comment type="cofactor">
    <cofactor evidence="3">
        <name>FAD</name>
        <dbReference type="ChEBI" id="CHEBI:57692"/>
    </cofactor>
</comment>
<evidence type="ECO:0000256" key="2">
    <source>
        <dbReference type="ARBA" id="ARBA00001966"/>
    </source>
</evidence>
<evidence type="ECO:0000256" key="12">
    <source>
        <dbReference type="ARBA" id="ARBA00023002"/>
    </source>
</evidence>
<evidence type="ECO:0000256" key="5">
    <source>
        <dbReference type="ARBA" id="ARBA00010429"/>
    </source>
</evidence>
<dbReference type="PRINTS" id="PR00368">
    <property type="entry name" value="FADPNR"/>
</dbReference>
<feature type="domain" description="Rieske" evidence="18">
    <location>
        <begin position="868"/>
        <end position="969"/>
    </location>
</feature>
<accession>A0A2S8F443</accession>
<dbReference type="Proteomes" id="UP000240009">
    <property type="component" value="Unassembled WGS sequence"/>
</dbReference>
<dbReference type="InterPro" id="IPR036136">
    <property type="entry name" value="Nit/Sulf_reduc_fer-like_dom_sf"/>
</dbReference>
<dbReference type="PROSITE" id="PS51296">
    <property type="entry name" value="RIESKE"/>
    <property type="match status" value="1"/>
</dbReference>
<proteinExistence type="inferred from homology"/>
<dbReference type="CDD" id="cd03529">
    <property type="entry name" value="Rieske_NirD"/>
    <property type="match status" value="1"/>
</dbReference>
<keyword evidence="10" id="KW-0479">Metal-binding</keyword>
<evidence type="ECO:0000256" key="9">
    <source>
        <dbReference type="ARBA" id="ARBA00022714"/>
    </source>
</evidence>
<dbReference type="GO" id="GO:0050661">
    <property type="term" value="F:NADP binding"/>
    <property type="evidence" value="ECO:0007669"/>
    <property type="project" value="InterPro"/>
</dbReference>
<evidence type="ECO:0000256" key="8">
    <source>
        <dbReference type="ARBA" id="ARBA00022630"/>
    </source>
</evidence>
<dbReference type="GO" id="GO:0051539">
    <property type="term" value="F:4 iron, 4 sulfur cluster binding"/>
    <property type="evidence" value="ECO:0007669"/>
    <property type="project" value="UniProtKB-KW"/>
</dbReference>
<dbReference type="Gene3D" id="3.30.390.30">
    <property type="match status" value="1"/>
</dbReference>
<evidence type="ECO:0000256" key="14">
    <source>
        <dbReference type="ARBA" id="ARBA00023014"/>
    </source>
</evidence>
<keyword evidence="8" id="KW-0285">Flavoprotein</keyword>
<dbReference type="GO" id="GO:0042128">
    <property type="term" value="P:nitrate assimilation"/>
    <property type="evidence" value="ECO:0007669"/>
    <property type="project" value="UniProtKB-UniPathway"/>
</dbReference>
<keyword evidence="7" id="KW-0349">Heme</keyword>